<accession>G0U0Y7</accession>
<feature type="transmembrane region" description="Helical" evidence="6">
    <location>
        <begin position="183"/>
        <end position="201"/>
    </location>
</feature>
<comment type="subcellular location">
    <subcellularLocation>
        <location evidence="1">Membrane</location>
        <topology evidence="1">Multi-pass membrane protein</topology>
    </subcellularLocation>
</comment>
<sequence>MLRLRCSVPVSSLVSRGKAHRLLRAHVALGPVGVVSFTAPLIAQRRWMRARGTGRASGEDASQDAKCGGNTKTGKSPSGGGLFGRFRDHTLGLGEDIKNFPDIYNSANAFNMILFTAFCLCSTGSNVEEKWWMDNWGIDATFAPQAWILHSFMTNNFLSMALAMLLLHSMCHSVLPTIGSRGLARYCLITAAVSGFLMWAGNYMANKTNEKQFGPWDIVAALFVMQYLQQGFTPMQILNSFSGWVRYACWVGVVCVAYFDWQPTIIGTGVGLALCRAHPKFRVSTTA</sequence>
<dbReference type="OMA" id="NWGIDAT"/>
<evidence type="ECO:0000313" key="7">
    <source>
        <dbReference type="EMBL" id="CCC49742.1"/>
    </source>
</evidence>
<name>G0U0Y7_TRYVY</name>
<proteinExistence type="predicted"/>
<evidence type="ECO:0000256" key="5">
    <source>
        <dbReference type="SAM" id="MobiDB-lite"/>
    </source>
</evidence>
<keyword evidence="3 6" id="KW-1133">Transmembrane helix</keyword>
<dbReference type="GO" id="GO:0016020">
    <property type="term" value="C:membrane"/>
    <property type="evidence" value="ECO:0007669"/>
    <property type="project" value="UniProtKB-SubCell"/>
</dbReference>
<evidence type="ECO:0000256" key="4">
    <source>
        <dbReference type="ARBA" id="ARBA00023136"/>
    </source>
</evidence>
<dbReference type="SUPFAM" id="SSF144091">
    <property type="entry name" value="Rhomboid-like"/>
    <property type="match status" value="1"/>
</dbReference>
<evidence type="ECO:0008006" key="8">
    <source>
        <dbReference type="Google" id="ProtNLM"/>
    </source>
</evidence>
<keyword evidence="2 6" id="KW-0812">Transmembrane</keyword>
<protein>
    <recommendedName>
        <fullName evidence="8">Peptidase S54 rhomboid domain-containing protein</fullName>
    </recommendedName>
</protein>
<feature type="region of interest" description="Disordered" evidence="5">
    <location>
        <begin position="53"/>
        <end position="83"/>
    </location>
</feature>
<evidence type="ECO:0000256" key="6">
    <source>
        <dbReference type="SAM" id="Phobius"/>
    </source>
</evidence>
<dbReference type="EMBL" id="HE573024">
    <property type="protein sequence ID" value="CCC49742.1"/>
    <property type="molecule type" value="Genomic_DNA"/>
</dbReference>
<dbReference type="AlphaFoldDB" id="G0U0Y7"/>
<feature type="transmembrane region" description="Helical" evidence="6">
    <location>
        <begin position="108"/>
        <end position="127"/>
    </location>
</feature>
<evidence type="ECO:0000256" key="1">
    <source>
        <dbReference type="ARBA" id="ARBA00004141"/>
    </source>
</evidence>
<evidence type="ECO:0000256" key="3">
    <source>
        <dbReference type="ARBA" id="ARBA00022989"/>
    </source>
</evidence>
<feature type="transmembrane region" description="Helical" evidence="6">
    <location>
        <begin position="147"/>
        <end position="171"/>
    </location>
</feature>
<evidence type="ECO:0000256" key="2">
    <source>
        <dbReference type="ARBA" id="ARBA00022692"/>
    </source>
</evidence>
<dbReference type="VEuPathDB" id="TriTrypDB:TvY486_0803500"/>
<organism evidence="7">
    <name type="scientific">Trypanosoma vivax (strain Y486)</name>
    <dbReference type="NCBI Taxonomy" id="1055687"/>
    <lineage>
        <taxon>Eukaryota</taxon>
        <taxon>Discoba</taxon>
        <taxon>Euglenozoa</taxon>
        <taxon>Kinetoplastea</taxon>
        <taxon>Metakinetoplastina</taxon>
        <taxon>Trypanosomatida</taxon>
        <taxon>Trypanosomatidae</taxon>
        <taxon>Trypanosoma</taxon>
        <taxon>Duttonella</taxon>
    </lineage>
</organism>
<dbReference type="InterPro" id="IPR035952">
    <property type="entry name" value="Rhomboid-like_sf"/>
</dbReference>
<keyword evidence="4 6" id="KW-0472">Membrane</keyword>
<gene>
    <name evidence="7" type="ORF">TVY486_0803500</name>
</gene>
<feature type="transmembrane region" description="Helical" evidence="6">
    <location>
        <begin position="23"/>
        <end position="43"/>
    </location>
</feature>
<reference evidence="7" key="1">
    <citation type="journal article" date="2012" name="Proc. Natl. Acad. Sci. U.S.A.">
        <title>Antigenic diversity is generated by distinct evolutionary mechanisms in African trypanosome species.</title>
        <authorList>
            <person name="Jackson A.P."/>
            <person name="Berry A."/>
            <person name="Aslett M."/>
            <person name="Allison H.C."/>
            <person name="Burton P."/>
            <person name="Vavrova-Anderson J."/>
            <person name="Brown R."/>
            <person name="Browne H."/>
            <person name="Corton N."/>
            <person name="Hauser H."/>
            <person name="Gamble J."/>
            <person name="Gilderthorp R."/>
            <person name="Marcello L."/>
            <person name="McQuillan J."/>
            <person name="Otto T.D."/>
            <person name="Quail M.A."/>
            <person name="Sanders M.J."/>
            <person name="van Tonder A."/>
            <person name="Ginger M.L."/>
            <person name="Field M.C."/>
            <person name="Barry J.D."/>
            <person name="Hertz-Fowler C."/>
            <person name="Berriman M."/>
        </authorList>
    </citation>
    <scope>NUCLEOTIDE SEQUENCE</scope>
    <source>
        <strain evidence="7">Y486</strain>
    </source>
</reference>